<dbReference type="PANTHER" id="PTHR47723:SF19">
    <property type="entry name" value="POLYNUCLEOTIDYL TRANSFERASE, RIBONUCLEASE H-LIKE SUPERFAMILY PROTEIN"/>
    <property type="match status" value="1"/>
</dbReference>
<protein>
    <submittedName>
        <fullName evidence="3">Uncharacterized protein LOC107481550</fullName>
    </submittedName>
</protein>
<organism evidence="2 3">
    <name type="scientific">Arachis duranensis</name>
    <name type="common">Wild peanut</name>
    <dbReference type="NCBI Taxonomy" id="130453"/>
    <lineage>
        <taxon>Eukaryota</taxon>
        <taxon>Viridiplantae</taxon>
        <taxon>Streptophyta</taxon>
        <taxon>Embryophyta</taxon>
        <taxon>Tracheophyta</taxon>
        <taxon>Spermatophyta</taxon>
        <taxon>Magnoliopsida</taxon>
        <taxon>eudicotyledons</taxon>
        <taxon>Gunneridae</taxon>
        <taxon>Pentapetalae</taxon>
        <taxon>rosids</taxon>
        <taxon>fabids</taxon>
        <taxon>Fabales</taxon>
        <taxon>Fabaceae</taxon>
        <taxon>Papilionoideae</taxon>
        <taxon>50 kb inversion clade</taxon>
        <taxon>dalbergioids sensu lato</taxon>
        <taxon>Dalbergieae</taxon>
        <taxon>Pterocarpus clade</taxon>
        <taxon>Arachis</taxon>
    </lineage>
</organism>
<dbReference type="Pfam" id="PF13966">
    <property type="entry name" value="zf-RVT"/>
    <property type="match status" value="1"/>
</dbReference>
<accession>A0A6P5N8E5</accession>
<dbReference type="PANTHER" id="PTHR47723">
    <property type="entry name" value="OS05G0353850 PROTEIN"/>
    <property type="match status" value="1"/>
</dbReference>
<name>A0A6P5N8E5_ARADU</name>
<evidence type="ECO:0000259" key="1">
    <source>
        <dbReference type="Pfam" id="PF13966"/>
    </source>
</evidence>
<dbReference type="InterPro" id="IPR026960">
    <property type="entry name" value="RVT-Znf"/>
</dbReference>
<dbReference type="RefSeq" id="XP_020992719.1">
    <property type="nucleotide sequence ID" value="XM_021137060.1"/>
</dbReference>
<sequence length="372" mass="43753">MEKRWVTTWFSKWRREGRMCQEMDYVHISDSDLRILDLWSSGQWNLENIYSPLNQSLQSNINSYNPDVQAGSEVGWCWTGAVSKVYDAHSGYLWLSKKMFSWEDRGNWLWLWRQHVPEKHKFLAWLCLREALPTAAFRFRRGISHTDSCPRCFSGQESVLHCIRDCPKVQLVWQALGISDQPVDLMSWFLHNSKQRPFRFFSGFWWIWRSRNNEIFHPHDHWTTYKVIRMALSLEKELRNIFELQRLSIPSTISGSWIPPSVGTFKINCDASYPGSGARVGFACVSRDWKGRWQRGCLGTIESRSILQEELFAIWRDCSGFIDPLVLKIRDIMSWKWRADLRLILRDANTVADIMAKTAMRTLSPQVKLPLP</sequence>
<dbReference type="Proteomes" id="UP000515211">
    <property type="component" value="Chromosome 3"/>
</dbReference>
<dbReference type="GeneID" id="107481550"/>
<dbReference type="InterPro" id="IPR053151">
    <property type="entry name" value="RNase_H-like"/>
</dbReference>
<gene>
    <name evidence="3" type="primary">LOC107481550</name>
</gene>
<dbReference type="KEGG" id="adu:107481550"/>
<dbReference type="AlphaFoldDB" id="A0A6P5N8E5"/>
<evidence type="ECO:0000313" key="2">
    <source>
        <dbReference type="Proteomes" id="UP000515211"/>
    </source>
</evidence>
<proteinExistence type="predicted"/>
<evidence type="ECO:0000313" key="3">
    <source>
        <dbReference type="RefSeq" id="XP_020992719.1"/>
    </source>
</evidence>
<feature type="domain" description="Reverse transcriptase zinc-binding" evidence="1">
    <location>
        <begin position="89"/>
        <end position="173"/>
    </location>
</feature>
<reference evidence="3" key="2">
    <citation type="submission" date="2025-08" db="UniProtKB">
        <authorList>
            <consortium name="RefSeq"/>
        </authorList>
    </citation>
    <scope>IDENTIFICATION</scope>
    <source>
        <tissue evidence="3">Whole plant</tissue>
    </source>
</reference>
<reference evidence="2" key="1">
    <citation type="journal article" date="2016" name="Nat. Genet.">
        <title>The genome sequences of Arachis duranensis and Arachis ipaensis, the diploid ancestors of cultivated peanut.</title>
        <authorList>
            <person name="Bertioli D.J."/>
            <person name="Cannon S.B."/>
            <person name="Froenicke L."/>
            <person name="Huang G."/>
            <person name="Farmer A.D."/>
            <person name="Cannon E.K."/>
            <person name="Liu X."/>
            <person name="Gao D."/>
            <person name="Clevenger J."/>
            <person name="Dash S."/>
            <person name="Ren L."/>
            <person name="Moretzsohn M.C."/>
            <person name="Shirasawa K."/>
            <person name="Huang W."/>
            <person name="Vidigal B."/>
            <person name="Abernathy B."/>
            <person name="Chu Y."/>
            <person name="Niederhuth C.E."/>
            <person name="Umale P."/>
            <person name="Araujo A.C."/>
            <person name="Kozik A."/>
            <person name="Kim K.D."/>
            <person name="Burow M.D."/>
            <person name="Varshney R.K."/>
            <person name="Wang X."/>
            <person name="Zhang X."/>
            <person name="Barkley N."/>
            <person name="Guimaraes P.M."/>
            <person name="Isobe S."/>
            <person name="Guo B."/>
            <person name="Liao B."/>
            <person name="Stalker H.T."/>
            <person name="Schmitz R.J."/>
            <person name="Scheffler B.E."/>
            <person name="Leal-Bertioli S.C."/>
            <person name="Xun X."/>
            <person name="Jackson S.A."/>
            <person name="Michelmore R."/>
            <person name="Ozias-Akins P."/>
        </authorList>
    </citation>
    <scope>NUCLEOTIDE SEQUENCE [LARGE SCALE GENOMIC DNA]</scope>
    <source>
        <strain evidence="2">cv. V14167</strain>
    </source>
</reference>
<keyword evidence="2" id="KW-1185">Reference proteome</keyword>